<evidence type="ECO:0000313" key="1">
    <source>
        <dbReference type="EMBL" id="KAF1977246.1"/>
    </source>
</evidence>
<name>A0A6A5VQS7_9PLEO</name>
<proteinExistence type="predicted"/>
<sequence length="140" mass="15278">MADSLDPRLPYIVPYISDRGVRGDCFLVLVKAWKISRQSPFQSELTPLLISANLGTREERIGSGSQAGGDDVVEYRAVDIAAVDLSTIKDGATIHSLPTCLVQLPTEDPSHVAALSWRWDFSHSVSEDPSLNVAHSIKYA</sequence>
<protein>
    <submittedName>
        <fullName evidence="1">Uncharacterized protein</fullName>
    </submittedName>
</protein>
<accession>A0A6A5VQS7</accession>
<dbReference type="OrthoDB" id="3690848at2759"/>
<keyword evidence="2" id="KW-1185">Reference proteome</keyword>
<dbReference type="EMBL" id="ML976664">
    <property type="protein sequence ID" value="KAF1977246.1"/>
    <property type="molecule type" value="Genomic_DNA"/>
</dbReference>
<dbReference type="Proteomes" id="UP000800036">
    <property type="component" value="Unassembled WGS sequence"/>
</dbReference>
<reference evidence="1" key="1">
    <citation type="journal article" date="2020" name="Stud. Mycol.">
        <title>101 Dothideomycetes genomes: a test case for predicting lifestyles and emergence of pathogens.</title>
        <authorList>
            <person name="Haridas S."/>
            <person name="Albert R."/>
            <person name="Binder M."/>
            <person name="Bloem J."/>
            <person name="Labutti K."/>
            <person name="Salamov A."/>
            <person name="Andreopoulos B."/>
            <person name="Baker S."/>
            <person name="Barry K."/>
            <person name="Bills G."/>
            <person name="Bluhm B."/>
            <person name="Cannon C."/>
            <person name="Castanera R."/>
            <person name="Culley D."/>
            <person name="Daum C."/>
            <person name="Ezra D."/>
            <person name="Gonzalez J."/>
            <person name="Henrissat B."/>
            <person name="Kuo A."/>
            <person name="Liang C."/>
            <person name="Lipzen A."/>
            <person name="Lutzoni F."/>
            <person name="Magnuson J."/>
            <person name="Mondo S."/>
            <person name="Nolan M."/>
            <person name="Ohm R."/>
            <person name="Pangilinan J."/>
            <person name="Park H.-J."/>
            <person name="Ramirez L."/>
            <person name="Alfaro M."/>
            <person name="Sun H."/>
            <person name="Tritt A."/>
            <person name="Yoshinaga Y."/>
            <person name="Zwiers L.-H."/>
            <person name="Turgeon B."/>
            <person name="Goodwin S."/>
            <person name="Spatafora J."/>
            <person name="Crous P."/>
            <person name="Grigoriev I."/>
        </authorList>
    </citation>
    <scope>NUCLEOTIDE SEQUENCE</scope>
    <source>
        <strain evidence="1">CBS 107.79</strain>
    </source>
</reference>
<organism evidence="1 2">
    <name type="scientific">Bimuria novae-zelandiae CBS 107.79</name>
    <dbReference type="NCBI Taxonomy" id="1447943"/>
    <lineage>
        <taxon>Eukaryota</taxon>
        <taxon>Fungi</taxon>
        <taxon>Dikarya</taxon>
        <taxon>Ascomycota</taxon>
        <taxon>Pezizomycotina</taxon>
        <taxon>Dothideomycetes</taxon>
        <taxon>Pleosporomycetidae</taxon>
        <taxon>Pleosporales</taxon>
        <taxon>Massarineae</taxon>
        <taxon>Didymosphaeriaceae</taxon>
        <taxon>Bimuria</taxon>
    </lineage>
</organism>
<gene>
    <name evidence="1" type="ORF">BU23DRAFT_662861</name>
</gene>
<dbReference type="AlphaFoldDB" id="A0A6A5VQS7"/>
<evidence type="ECO:0000313" key="2">
    <source>
        <dbReference type="Proteomes" id="UP000800036"/>
    </source>
</evidence>